<keyword evidence="11" id="KW-1185">Reference proteome</keyword>
<dbReference type="HAMAP" id="MF_01084">
    <property type="entry name" value="Diphthine_synth"/>
    <property type="match status" value="1"/>
</dbReference>
<dbReference type="GO" id="GO:0032259">
    <property type="term" value="P:methylation"/>
    <property type="evidence" value="ECO:0007669"/>
    <property type="project" value="UniProtKB-KW"/>
</dbReference>
<protein>
    <recommendedName>
        <fullName evidence="4">diphthine methyl ester synthase</fullName>
        <ecNumber evidence="4">2.1.1.314</ecNumber>
    </recommendedName>
</protein>
<accession>A0ABP0JT49</accession>
<dbReference type="Proteomes" id="UP001642464">
    <property type="component" value="Unassembled WGS sequence"/>
</dbReference>
<evidence type="ECO:0000313" key="11">
    <source>
        <dbReference type="Proteomes" id="UP001642464"/>
    </source>
</evidence>
<dbReference type="InterPro" id="IPR014777">
    <property type="entry name" value="4pyrrole_Mease_sub1"/>
</dbReference>
<dbReference type="EMBL" id="CAXAMM010008446">
    <property type="protein sequence ID" value="CAK9017328.1"/>
    <property type="molecule type" value="Genomic_DNA"/>
</dbReference>
<organism evidence="10 11">
    <name type="scientific">Durusdinium trenchii</name>
    <dbReference type="NCBI Taxonomy" id="1381693"/>
    <lineage>
        <taxon>Eukaryota</taxon>
        <taxon>Sar</taxon>
        <taxon>Alveolata</taxon>
        <taxon>Dinophyceae</taxon>
        <taxon>Suessiales</taxon>
        <taxon>Symbiodiniaceae</taxon>
        <taxon>Durusdinium</taxon>
    </lineage>
</organism>
<dbReference type="EC" id="2.1.1.314" evidence="4"/>
<keyword evidence="5 10" id="KW-0489">Methyltransferase</keyword>
<name>A0ABP0JT49_9DINO</name>
<dbReference type="InterPro" id="IPR035996">
    <property type="entry name" value="4pyrrol_Methylase_sf"/>
</dbReference>
<evidence type="ECO:0000256" key="4">
    <source>
        <dbReference type="ARBA" id="ARBA00011927"/>
    </source>
</evidence>
<comment type="catalytic activity">
    <reaction evidence="8">
        <text>2-[(3S)-amino-3-carboxypropyl]-L-histidyl-[translation elongation factor 2] + 4 S-adenosyl-L-methionine = diphthine methyl ester-[translation elongation factor 2] + 4 S-adenosyl-L-homocysteine + 3 H(+)</text>
        <dbReference type="Rhea" id="RHEA:42652"/>
        <dbReference type="Rhea" id="RHEA-COMP:9749"/>
        <dbReference type="Rhea" id="RHEA-COMP:10173"/>
        <dbReference type="ChEBI" id="CHEBI:15378"/>
        <dbReference type="ChEBI" id="CHEBI:57856"/>
        <dbReference type="ChEBI" id="CHEBI:59789"/>
        <dbReference type="ChEBI" id="CHEBI:73995"/>
        <dbReference type="ChEBI" id="CHEBI:79005"/>
        <dbReference type="EC" id="2.1.1.314"/>
    </reaction>
</comment>
<comment type="function">
    <text evidence="1">S-adenosyl-L-methionine-dependent methyltransferase that catalyzes four methylations of the modified target histidine residue in translation elongation factor 2 (EF-2), to form an intermediate called diphthine methyl ester. The four successive methylation reactions represent the second step of diphthamide biosynthesis.</text>
</comment>
<dbReference type="PANTHER" id="PTHR10882">
    <property type="entry name" value="DIPHTHINE SYNTHASE"/>
    <property type="match status" value="1"/>
</dbReference>
<proteinExistence type="inferred from homology"/>
<dbReference type="NCBIfam" id="TIGR00522">
    <property type="entry name" value="dph5"/>
    <property type="match status" value="1"/>
</dbReference>
<dbReference type="SUPFAM" id="SSF53790">
    <property type="entry name" value="Tetrapyrrole methylase"/>
    <property type="match status" value="1"/>
</dbReference>
<dbReference type="InterPro" id="IPR014776">
    <property type="entry name" value="4pyrrole_Mease_sub2"/>
</dbReference>
<gene>
    <name evidence="10" type="ORF">SCF082_LOCUS13583</name>
</gene>
<dbReference type="Pfam" id="PF00590">
    <property type="entry name" value="TP_methylase"/>
    <property type="match status" value="1"/>
</dbReference>
<evidence type="ECO:0000256" key="2">
    <source>
        <dbReference type="ARBA" id="ARBA00005156"/>
    </source>
</evidence>
<comment type="pathway">
    <text evidence="2">Protein modification; peptidyl-diphthamide biosynthesis.</text>
</comment>
<evidence type="ECO:0000256" key="6">
    <source>
        <dbReference type="ARBA" id="ARBA00022679"/>
    </source>
</evidence>
<dbReference type="InterPro" id="IPR000878">
    <property type="entry name" value="4pyrrol_Mease"/>
</dbReference>
<sequence>MVLWMIGLGLGDEGDISVKGLKAVQRSAFVYLEAYTSILPGLDRETLAAAYGVSEIIEADRELVESGCEEMLDRAKDNEVSFLVVGDPLCATTHTDLWLRARQKDIAVQVLHNASVMNAVASCGLQLYRFGETVSIPYWLDDWRPDSWYDKILKNKKAGLHTLCLLDIKVKEQTVENLMRGRKIYEPPRFMTVRQALDQLCKVEEDRQEGVAPSDAMCFGLARLGREDQVIRAGTVEKIAEVDFGGPLHSLVICAEELHELEQEFVDFYRQE</sequence>
<evidence type="ECO:0000256" key="5">
    <source>
        <dbReference type="ARBA" id="ARBA00022603"/>
    </source>
</evidence>
<evidence type="ECO:0000313" key="10">
    <source>
        <dbReference type="EMBL" id="CAK9017328.1"/>
    </source>
</evidence>
<dbReference type="Gene3D" id="3.30.950.10">
    <property type="entry name" value="Methyltransferase, Cobalt-precorrin-4 Transmethylase, Domain 2"/>
    <property type="match status" value="1"/>
</dbReference>
<comment type="similarity">
    <text evidence="3">Belongs to the diphthine synthase family.</text>
</comment>
<dbReference type="PIRSF" id="PIRSF036432">
    <property type="entry name" value="Diphthine_synth"/>
    <property type="match status" value="1"/>
</dbReference>
<dbReference type="Gene3D" id="3.40.1010.10">
    <property type="entry name" value="Cobalt-precorrin-4 Transmethylase, Domain 1"/>
    <property type="match status" value="1"/>
</dbReference>
<dbReference type="GO" id="GO:0008168">
    <property type="term" value="F:methyltransferase activity"/>
    <property type="evidence" value="ECO:0007669"/>
    <property type="project" value="UniProtKB-KW"/>
</dbReference>
<evidence type="ECO:0000256" key="3">
    <source>
        <dbReference type="ARBA" id="ARBA00006729"/>
    </source>
</evidence>
<keyword evidence="7" id="KW-0949">S-adenosyl-L-methionine</keyword>
<evidence type="ECO:0000259" key="9">
    <source>
        <dbReference type="Pfam" id="PF00590"/>
    </source>
</evidence>
<feature type="domain" description="Tetrapyrrole methylase" evidence="9">
    <location>
        <begin position="3"/>
        <end position="239"/>
    </location>
</feature>
<reference evidence="10 11" key="1">
    <citation type="submission" date="2024-02" db="EMBL/GenBank/DDBJ databases">
        <authorList>
            <person name="Chen Y."/>
            <person name="Shah S."/>
            <person name="Dougan E. K."/>
            <person name="Thang M."/>
            <person name="Chan C."/>
        </authorList>
    </citation>
    <scope>NUCLEOTIDE SEQUENCE [LARGE SCALE GENOMIC DNA]</scope>
</reference>
<evidence type="ECO:0000256" key="8">
    <source>
        <dbReference type="ARBA" id="ARBA00048752"/>
    </source>
</evidence>
<dbReference type="InterPro" id="IPR004551">
    <property type="entry name" value="Dphthn_synthase"/>
</dbReference>
<evidence type="ECO:0000256" key="7">
    <source>
        <dbReference type="ARBA" id="ARBA00022691"/>
    </source>
</evidence>
<dbReference type="CDD" id="cd11647">
    <property type="entry name" value="DHP5_DphB"/>
    <property type="match status" value="1"/>
</dbReference>
<dbReference type="PANTHER" id="PTHR10882:SF0">
    <property type="entry name" value="DIPHTHINE METHYL ESTER SYNTHASE"/>
    <property type="match status" value="1"/>
</dbReference>
<evidence type="ECO:0000256" key="1">
    <source>
        <dbReference type="ARBA" id="ARBA00004006"/>
    </source>
</evidence>
<comment type="caution">
    <text evidence="10">The sequence shown here is derived from an EMBL/GenBank/DDBJ whole genome shotgun (WGS) entry which is preliminary data.</text>
</comment>
<keyword evidence="6" id="KW-0808">Transferase</keyword>